<dbReference type="GO" id="GO:0007264">
    <property type="term" value="P:small GTPase-mediated signal transduction"/>
    <property type="evidence" value="ECO:0007669"/>
    <property type="project" value="InterPro"/>
</dbReference>
<proteinExistence type="predicted"/>
<sequence length="210" mass="23900">MACESGFDKKSPQQISVQSLKLSDLNIVYVFVFGGKGAGKTTLIDSVTTRRIPDPLLPSFQYVSESTRRTDKGVITLRLLEMKREQLSLPEISQVCQAEKHVLLFVYAVDHLLGFNSLYGRWIIYVRKQYSWTAPTVILGNKIDLKNHPYFKITNPNYRDTLSHCNKKHLNVDCALECSALTGDQVDFVFSEIAKLGNETRKESNDVLYF</sequence>
<evidence type="ECO:0000313" key="4">
    <source>
        <dbReference type="Proteomes" id="UP001054945"/>
    </source>
</evidence>
<dbReference type="GO" id="GO:0003006">
    <property type="term" value="P:developmental process involved in reproduction"/>
    <property type="evidence" value="ECO:0007669"/>
    <property type="project" value="UniProtKB-ARBA"/>
</dbReference>
<gene>
    <name evidence="3" type="ORF">CEXT_378491</name>
</gene>
<evidence type="ECO:0000256" key="2">
    <source>
        <dbReference type="ARBA" id="ARBA00023134"/>
    </source>
</evidence>
<evidence type="ECO:0000313" key="3">
    <source>
        <dbReference type="EMBL" id="GIY27043.1"/>
    </source>
</evidence>
<dbReference type="SMART" id="SM00174">
    <property type="entry name" value="RHO"/>
    <property type="match status" value="1"/>
</dbReference>
<dbReference type="Pfam" id="PF00071">
    <property type="entry name" value="Ras"/>
    <property type="match status" value="1"/>
</dbReference>
<dbReference type="GO" id="GO:0001667">
    <property type="term" value="P:ameboidal-type cell migration"/>
    <property type="evidence" value="ECO:0007669"/>
    <property type="project" value="UniProtKB-ARBA"/>
</dbReference>
<dbReference type="GO" id="GO:0005525">
    <property type="term" value="F:GTP binding"/>
    <property type="evidence" value="ECO:0007669"/>
    <property type="project" value="UniProtKB-KW"/>
</dbReference>
<dbReference type="EMBL" id="BPLR01008764">
    <property type="protein sequence ID" value="GIY27043.1"/>
    <property type="molecule type" value="Genomic_DNA"/>
</dbReference>
<keyword evidence="4" id="KW-1185">Reference proteome</keyword>
<keyword evidence="2" id="KW-0342">GTP-binding</keyword>
<dbReference type="AlphaFoldDB" id="A0AAV4RYS1"/>
<dbReference type="SUPFAM" id="SSF52540">
    <property type="entry name" value="P-loop containing nucleoside triphosphate hydrolases"/>
    <property type="match status" value="1"/>
</dbReference>
<reference evidence="3 4" key="1">
    <citation type="submission" date="2021-06" db="EMBL/GenBank/DDBJ databases">
        <title>Caerostris extrusa draft genome.</title>
        <authorList>
            <person name="Kono N."/>
            <person name="Arakawa K."/>
        </authorList>
    </citation>
    <scope>NUCLEOTIDE SEQUENCE [LARGE SCALE GENOMIC DNA]</scope>
</reference>
<organism evidence="3 4">
    <name type="scientific">Caerostris extrusa</name>
    <name type="common">Bark spider</name>
    <name type="synonym">Caerostris bankana</name>
    <dbReference type="NCBI Taxonomy" id="172846"/>
    <lineage>
        <taxon>Eukaryota</taxon>
        <taxon>Metazoa</taxon>
        <taxon>Ecdysozoa</taxon>
        <taxon>Arthropoda</taxon>
        <taxon>Chelicerata</taxon>
        <taxon>Arachnida</taxon>
        <taxon>Araneae</taxon>
        <taxon>Araneomorphae</taxon>
        <taxon>Entelegynae</taxon>
        <taxon>Araneoidea</taxon>
        <taxon>Araneidae</taxon>
        <taxon>Caerostris</taxon>
    </lineage>
</organism>
<dbReference type="GO" id="GO:0035099">
    <property type="term" value="P:hemocyte migration"/>
    <property type="evidence" value="ECO:0007669"/>
    <property type="project" value="UniProtKB-ARBA"/>
</dbReference>
<keyword evidence="1" id="KW-0547">Nucleotide-binding</keyword>
<dbReference type="InterPro" id="IPR001806">
    <property type="entry name" value="Small_GTPase"/>
</dbReference>
<dbReference type="GO" id="GO:0022412">
    <property type="term" value="P:cellular process involved in reproduction in multicellular organism"/>
    <property type="evidence" value="ECO:0007669"/>
    <property type="project" value="UniProtKB-ARBA"/>
</dbReference>
<dbReference type="PANTHER" id="PTHR24072">
    <property type="entry name" value="RHO FAMILY GTPASE"/>
    <property type="match status" value="1"/>
</dbReference>
<dbReference type="Proteomes" id="UP001054945">
    <property type="component" value="Unassembled WGS sequence"/>
</dbReference>
<comment type="caution">
    <text evidence="3">The sequence shown here is derived from an EMBL/GenBank/DDBJ whole genome shotgun (WGS) entry which is preliminary data.</text>
</comment>
<dbReference type="PRINTS" id="PR00449">
    <property type="entry name" value="RASTRNSFRMNG"/>
</dbReference>
<name>A0AAV4RYS1_CAEEX</name>
<evidence type="ECO:0000256" key="1">
    <source>
        <dbReference type="ARBA" id="ARBA00022741"/>
    </source>
</evidence>
<dbReference type="GO" id="GO:0035006">
    <property type="term" value="P:melanization defense response"/>
    <property type="evidence" value="ECO:0007669"/>
    <property type="project" value="UniProtKB-ARBA"/>
</dbReference>
<accession>A0AAV4RYS1</accession>
<protein>
    <submittedName>
        <fullName evidence="3">Uncharacterized protein</fullName>
    </submittedName>
</protein>
<dbReference type="InterPro" id="IPR003578">
    <property type="entry name" value="Small_GTPase_Rho"/>
</dbReference>
<dbReference type="Gene3D" id="3.40.50.300">
    <property type="entry name" value="P-loop containing nucleotide triphosphate hydrolases"/>
    <property type="match status" value="1"/>
</dbReference>
<dbReference type="GO" id="GO:0003924">
    <property type="term" value="F:GTPase activity"/>
    <property type="evidence" value="ECO:0007669"/>
    <property type="project" value="InterPro"/>
</dbReference>
<dbReference type="InterPro" id="IPR027417">
    <property type="entry name" value="P-loop_NTPase"/>
</dbReference>